<comment type="caution">
    <text evidence="1">The sequence shown here is derived from an EMBL/GenBank/DDBJ whole genome shotgun (WGS) entry which is preliminary data.</text>
</comment>
<proteinExistence type="predicted"/>
<sequence>MTTTTHSGPVTSGGESHEDLIQQLGTALLNLVPVEGWRRIDLVSAMTVPAQDLGLTVIMDDGSRPEIAPPHELNVILAKLRTLLYQRGRGTWFSARISMNPPGAIFYNYNNDYEPVLTPPMEPEHYVEDLKMFPRDPDHIPAWLGEKLAAAEDKERN</sequence>
<dbReference type="EMBL" id="NMQT01000124">
    <property type="protein sequence ID" value="OXM48392.1"/>
    <property type="molecule type" value="Genomic_DNA"/>
</dbReference>
<accession>A0A229RNZ2</accession>
<protein>
    <recommendedName>
        <fullName evidence="3">DUF600 domain-containing protein</fullName>
    </recommendedName>
</protein>
<dbReference type="OrthoDB" id="6957847at2"/>
<name>A0A229RNZ2_9PSEU</name>
<keyword evidence="2" id="KW-1185">Reference proteome</keyword>
<dbReference type="AlphaFoldDB" id="A0A229RNZ2"/>
<organism evidence="1 2">
    <name type="scientific">Amycolatopsis thailandensis</name>
    <dbReference type="NCBI Taxonomy" id="589330"/>
    <lineage>
        <taxon>Bacteria</taxon>
        <taxon>Bacillati</taxon>
        <taxon>Actinomycetota</taxon>
        <taxon>Actinomycetes</taxon>
        <taxon>Pseudonocardiales</taxon>
        <taxon>Pseudonocardiaceae</taxon>
        <taxon>Amycolatopsis</taxon>
    </lineage>
</organism>
<reference evidence="1 2" key="1">
    <citation type="submission" date="2017-07" db="EMBL/GenBank/DDBJ databases">
        <title>Amycolatopsis thailandensis Genome sequencing and assembly.</title>
        <authorList>
            <person name="Kaur N."/>
            <person name="Mayilraj S."/>
        </authorList>
    </citation>
    <scope>NUCLEOTIDE SEQUENCE [LARGE SCALE GENOMIC DNA]</scope>
    <source>
        <strain evidence="1 2">JCM 16380</strain>
    </source>
</reference>
<gene>
    <name evidence="1" type="ORF">CFP71_33265</name>
</gene>
<evidence type="ECO:0000313" key="2">
    <source>
        <dbReference type="Proteomes" id="UP000215223"/>
    </source>
</evidence>
<dbReference type="Proteomes" id="UP000215223">
    <property type="component" value="Unassembled WGS sequence"/>
</dbReference>
<dbReference type="InterPro" id="IPR036170">
    <property type="entry name" value="YezG-like_sf"/>
</dbReference>
<evidence type="ECO:0008006" key="3">
    <source>
        <dbReference type="Google" id="ProtNLM"/>
    </source>
</evidence>
<evidence type="ECO:0000313" key="1">
    <source>
        <dbReference type="EMBL" id="OXM48392.1"/>
    </source>
</evidence>
<dbReference type="SUPFAM" id="SSF160424">
    <property type="entry name" value="BH3703-like"/>
    <property type="match status" value="1"/>
</dbReference>